<dbReference type="OrthoDB" id="2014058at2759"/>
<dbReference type="PANTHER" id="PTHR12840">
    <property type="entry name" value="NADH-UBIQUINONE OXIDOREDUCTASE ASHI SUBUNIT"/>
    <property type="match status" value="1"/>
</dbReference>
<name>A0A9P7W306_9AGAR</name>
<evidence type="ECO:0000313" key="2">
    <source>
        <dbReference type="Proteomes" id="UP000812287"/>
    </source>
</evidence>
<dbReference type="PANTHER" id="PTHR12840:SF1">
    <property type="entry name" value="NADH DEHYDROGENASE [UBIQUINONE] 1 BETA SUBCOMPLEX SUBUNIT 8, MITOCHONDRIAL"/>
    <property type="match status" value="1"/>
</dbReference>
<comment type="caution">
    <text evidence="1">The sequence shown here is derived from an EMBL/GenBank/DDBJ whole genome shotgun (WGS) entry which is preliminary data.</text>
</comment>
<dbReference type="Pfam" id="PF05821">
    <property type="entry name" value="NDUF_B8"/>
    <property type="match status" value="1"/>
</dbReference>
<dbReference type="AlphaFoldDB" id="A0A9P7W306"/>
<reference evidence="1" key="1">
    <citation type="submission" date="2020-11" db="EMBL/GenBank/DDBJ databases">
        <title>Adaptations for nitrogen fixation in a non-lichenized fungal sporocarp promotes dispersal by wood-feeding termites.</title>
        <authorList>
            <consortium name="DOE Joint Genome Institute"/>
            <person name="Koch R.A."/>
            <person name="Yoon G."/>
            <person name="Arayal U."/>
            <person name="Lail K."/>
            <person name="Amirebrahimi M."/>
            <person name="Labutti K."/>
            <person name="Lipzen A."/>
            <person name="Riley R."/>
            <person name="Barry K."/>
            <person name="Henrissat B."/>
            <person name="Grigoriev I.V."/>
            <person name="Herr J.R."/>
            <person name="Aime M.C."/>
        </authorList>
    </citation>
    <scope>NUCLEOTIDE SEQUENCE</scope>
    <source>
        <strain evidence="1">MCA 3950</strain>
    </source>
</reference>
<accession>A0A9P7W306</accession>
<keyword evidence="2" id="KW-1185">Reference proteome</keyword>
<dbReference type="GO" id="GO:0005739">
    <property type="term" value="C:mitochondrion"/>
    <property type="evidence" value="ECO:0007669"/>
    <property type="project" value="InterPro"/>
</dbReference>
<sequence length="190" mass="21537">MSLIARRAARVTSVARLTAALALRPRTYAIEAAKDPESNDDYPKVPSVSRQYLPATGWQDPLLRRNFGDPVHEKEELYSMWGPDIPTIAPHIALRHFTYAAISFVSFGFLVKYALIPEMPAIRREYPFGGLVTELGGVDANKVRYLTGSGMQLLTIISLRQRWRMRMTWTRISTSIETLSANEPVDEWII</sequence>
<evidence type="ECO:0000313" key="1">
    <source>
        <dbReference type="EMBL" id="KAG7451253.1"/>
    </source>
</evidence>
<dbReference type="Proteomes" id="UP000812287">
    <property type="component" value="Unassembled WGS sequence"/>
</dbReference>
<proteinExistence type="predicted"/>
<gene>
    <name evidence="1" type="ORF">BT62DRAFT_884024</name>
</gene>
<dbReference type="EMBL" id="MU250525">
    <property type="protein sequence ID" value="KAG7451253.1"/>
    <property type="molecule type" value="Genomic_DNA"/>
</dbReference>
<protein>
    <submittedName>
        <fullName evidence="1">Uncharacterized protein</fullName>
    </submittedName>
</protein>
<organism evidence="1 2">
    <name type="scientific">Guyanagaster necrorhizus</name>
    <dbReference type="NCBI Taxonomy" id="856835"/>
    <lineage>
        <taxon>Eukaryota</taxon>
        <taxon>Fungi</taxon>
        <taxon>Dikarya</taxon>
        <taxon>Basidiomycota</taxon>
        <taxon>Agaricomycotina</taxon>
        <taxon>Agaricomycetes</taxon>
        <taxon>Agaricomycetidae</taxon>
        <taxon>Agaricales</taxon>
        <taxon>Marasmiineae</taxon>
        <taxon>Physalacriaceae</taxon>
        <taxon>Guyanagaster</taxon>
    </lineage>
</organism>
<dbReference type="GeneID" id="66105081"/>
<dbReference type="InterPro" id="IPR008699">
    <property type="entry name" value="NDUFB8"/>
</dbReference>
<dbReference type="RefSeq" id="XP_043044753.1">
    <property type="nucleotide sequence ID" value="XM_043182784.1"/>
</dbReference>